<organism evidence="1 2">
    <name type="scientific">Gloeobacter kilaueensis (strain ATCC BAA-2537 / CCAP 1431/1 / ULC 316 / JS1)</name>
    <dbReference type="NCBI Taxonomy" id="1183438"/>
    <lineage>
        <taxon>Bacteria</taxon>
        <taxon>Bacillati</taxon>
        <taxon>Cyanobacteriota</taxon>
        <taxon>Cyanophyceae</taxon>
        <taxon>Gloeobacterales</taxon>
        <taxon>Gloeobacteraceae</taxon>
        <taxon>Gloeobacter</taxon>
    </lineage>
</organism>
<dbReference type="HOGENOM" id="CLU_879304_0_0_3"/>
<protein>
    <submittedName>
        <fullName evidence="1">Uncharacterized protein</fullName>
    </submittedName>
</protein>
<reference evidence="1 2" key="1">
    <citation type="journal article" date="2013" name="PLoS ONE">
        <title>Cultivation and Complete Genome Sequencing of Gloeobacter kilaueensis sp. nov., from a Lava Cave in Kilauea Caldera, Hawai'i.</title>
        <authorList>
            <person name="Saw J.H."/>
            <person name="Schatz M."/>
            <person name="Brown M.V."/>
            <person name="Kunkel D.D."/>
            <person name="Foster J.S."/>
            <person name="Shick H."/>
            <person name="Christensen S."/>
            <person name="Hou S."/>
            <person name="Wan X."/>
            <person name="Donachie S.P."/>
        </authorList>
    </citation>
    <scope>NUCLEOTIDE SEQUENCE [LARGE SCALE GENOMIC DNA]</scope>
    <source>
        <strain evidence="2">JS</strain>
    </source>
</reference>
<dbReference type="OrthoDB" id="9255476at2"/>
<evidence type="ECO:0000313" key="2">
    <source>
        <dbReference type="Proteomes" id="UP000017396"/>
    </source>
</evidence>
<dbReference type="Proteomes" id="UP000017396">
    <property type="component" value="Chromosome"/>
</dbReference>
<dbReference type="AlphaFoldDB" id="U5QK28"/>
<dbReference type="KEGG" id="glj:GKIL_1723"/>
<dbReference type="RefSeq" id="WP_023173090.1">
    <property type="nucleotide sequence ID" value="NC_022600.1"/>
</dbReference>
<dbReference type="EMBL" id="CP003587">
    <property type="protein sequence ID" value="AGY57969.1"/>
    <property type="molecule type" value="Genomic_DNA"/>
</dbReference>
<sequence>MHTADMDISLIGIDLPLLLEQIQKELFAGEPPSSLKVDSERREITQSQIVYWAETCEKDFRATWAEQGYVLYDRNSVVRLSLFDRKCSSEDVLRLLAPLTWSTASFSSIHKSWFDWDIRYVAPDFGWPHWDWGWGCAFKGDGHERLTSRRCLNYGPWRLLRGPHDTSLVQFHDLGADDATALEQAKPGHQFLKKFDMGDRQLKDFYFENEELLRGLYLTDERQLRIVIADRPVSEREMLEQRAAVYYGLNDSDKPIDSICYVFILEEQAREHLHALWLHGLQCRTFINAREQRIDDSYQPPASVKPEWVRQLEAQQ</sequence>
<proteinExistence type="predicted"/>
<dbReference type="eggNOG" id="ENOG50347WW">
    <property type="taxonomic scope" value="Bacteria"/>
</dbReference>
<accession>U5QK28</accession>
<name>U5QK28_GLOK1</name>
<evidence type="ECO:0000313" key="1">
    <source>
        <dbReference type="EMBL" id="AGY57969.1"/>
    </source>
</evidence>
<gene>
    <name evidence="1" type="ORF">GKIL_1723</name>
</gene>
<keyword evidence="2" id="KW-1185">Reference proteome</keyword>